<comment type="caution">
    <text evidence="1">The sequence shown here is derived from an EMBL/GenBank/DDBJ whole genome shotgun (WGS) entry which is preliminary data.</text>
</comment>
<dbReference type="RefSeq" id="WP_194120833.1">
    <property type="nucleotide sequence ID" value="NZ_JACYGY010000001.1"/>
</dbReference>
<evidence type="ECO:0000313" key="1">
    <source>
        <dbReference type="EMBL" id="MBE9462644.1"/>
    </source>
</evidence>
<protein>
    <recommendedName>
        <fullName evidence="3">Lipocalin-like domain-containing protein</fullName>
    </recommendedName>
</protein>
<name>A0ABR9WAY2_9BACT</name>
<reference evidence="2" key="1">
    <citation type="submission" date="2023-07" db="EMBL/GenBank/DDBJ databases">
        <title>Dyadobacter sp. nov 'subterranea' isolated from contaminted grondwater.</title>
        <authorList>
            <person name="Szabo I."/>
            <person name="Al-Omari J."/>
            <person name="Szerdahelyi S.G."/>
            <person name="Rado J."/>
        </authorList>
    </citation>
    <scope>NUCLEOTIDE SEQUENCE [LARGE SCALE GENOMIC DNA]</scope>
    <source>
        <strain evidence="2">UP-52</strain>
    </source>
</reference>
<proteinExistence type="predicted"/>
<organism evidence="1 2">
    <name type="scientific">Dyadobacter subterraneus</name>
    <dbReference type="NCBI Taxonomy" id="2773304"/>
    <lineage>
        <taxon>Bacteria</taxon>
        <taxon>Pseudomonadati</taxon>
        <taxon>Bacteroidota</taxon>
        <taxon>Cytophagia</taxon>
        <taxon>Cytophagales</taxon>
        <taxon>Spirosomataceae</taxon>
        <taxon>Dyadobacter</taxon>
    </lineage>
</organism>
<evidence type="ECO:0000313" key="2">
    <source>
        <dbReference type="Proteomes" id="UP000634134"/>
    </source>
</evidence>
<keyword evidence="2" id="KW-1185">Reference proteome</keyword>
<accession>A0ABR9WAY2</accession>
<dbReference type="Proteomes" id="UP000634134">
    <property type="component" value="Unassembled WGS sequence"/>
</dbReference>
<sequence>MKWIFFVGAILFSCAKQPRLPLDSKYNVTSLKNDSTWFATGKALRIIPKGKKAATIKTFNIQIMTDIEYPGHFGSGISKSPYVTGCLDGLDCIPTQRLHIYNIPLKKRKFKISKLDKGRKINSEKTAFWLLANGSGVNKQYEYEGRKPGWIRVTNYDKKLQTIEGTFSISLDNKKMSYNTTLPNVPEVTNFREGLFRVKLIDILLKE</sequence>
<dbReference type="EMBL" id="JACYGY010000001">
    <property type="protein sequence ID" value="MBE9462644.1"/>
    <property type="molecule type" value="Genomic_DNA"/>
</dbReference>
<gene>
    <name evidence="1" type="ORF">IEE83_12185</name>
</gene>
<evidence type="ECO:0008006" key="3">
    <source>
        <dbReference type="Google" id="ProtNLM"/>
    </source>
</evidence>